<comment type="similarity">
    <text evidence="2">Belongs to the bZIP family.</text>
</comment>
<name>A0AAV5JKT0_9ROSI</name>
<keyword evidence="6" id="KW-0804">Transcription</keyword>
<evidence type="ECO:0000256" key="9">
    <source>
        <dbReference type="SAM" id="MobiDB-lite"/>
    </source>
</evidence>
<evidence type="ECO:0000256" key="7">
    <source>
        <dbReference type="ARBA" id="ARBA00023242"/>
    </source>
</evidence>
<keyword evidence="7" id="KW-0539">Nucleus</keyword>
<sequence>MNSSSAQFVTSRMPMCEPFQQIGLWGENYKINVNSNTLASIIVEMDNKLDNESEDTSQGTLAPCNMDDQEASKPIDKIQRRLAQNREAARKSRLRKKAYVQQLEKSRSKLIHLEQDLERARQQGLYVGGGLECGHLGFSRAVSAGISEFEIAYGHWVEEQNRQMCELRSALNNHISDIDLHTRVENGLSHYFYLFRMKSTAAKADVFYVMSGMWKTPAERLFLWIGGFRPSDLLKVLGPQLQPLTDSQFYDVFNLTQSCQQAEDALTQGMDKLQQTLAETVAAGHLGDLVSYCNPQPGTAMEKVAALVSFVNQADHLRQETLQQMARILTTRQAARGLLVLGEYIQRLRALSSDWANRTRELA</sequence>
<keyword evidence="3" id="KW-0805">Transcription regulation</keyword>
<evidence type="ECO:0000256" key="5">
    <source>
        <dbReference type="ARBA" id="ARBA00023159"/>
    </source>
</evidence>
<feature type="coiled-coil region" evidence="8">
    <location>
        <begin position="96"/>
        <end position="123"/>
    </location>
</feature>
<keyword evidence="13" id="KW-1185">Reference proteome</keyword>
<dbReference type="GO" id="GO:0003700">
    <property type="term" value="F:DNA-binding transcription factor activity"/>
    <property type="evidence" value="ECO:0007669"/>
    <property type="project" value="InterPro"/>
</dbReference>
<dbReference type="GO" id="GO:0005634">
    <property type="term" value="C:nucleus"/>
    <property type="evidence" value="ECO:0007669"/>
    <property type="project" value="UniProtKB-SubCell"/>
</dbReference>
<gene>
    <name evidence="12" type="ORF">SLEP1_g23327</name>
</gene>
<dbReference type="Pfam" id="PF00170">
    <property type="entry name" value="bZIP_1"/>
    <property type="match status" value="1"/>
</dbReference>
<dbReference type="Pfam" id="PF14144">
    <property type="entry name" value="DOG1"/>
    <property type="match status" value="1"/>
</dbReference>
<evidence type="ECO:0000313" key="13">
    <source>
        <dbReference type="Proteomes" id="UP001054252"/>
    </source>
</evidence>
<dbReference type="PROSITE" id="PS00036">
    <property type="entry name" value="BZIP_BASIC"/>
    <property type="match status" value="1"/>
</dbReference>
<dbReference type="PROSITE" id="PS51806">
    <property type="entry name" value="DOG1"/>
    <property type="match status" value="1"/>
</dbReference>
<accession>A0AAV5JKT0</accession>
<protein>
    <submittedName>
        <fullName evidence="12">Uncharacterized protein</fullName>
    </submittedName>
</protein>
<dbReference type="PANTHER" id="PTHR45693:SF36">
    <property type="entry name" value="TRANSCRIPTION FACTOR TGA4"/>
    <property type="match status" value="1"/>
</dbReference>
<feature type="region of interest" description="Disordered" evidence="9">
    <location>
        <begin position="50"/>
        <end position="70"/>
    </location>
</feature>
<dbReference type="InterPro" id="IPR004827">
    <property type="entry name" value="bZIP"/>
</dbReference>
<dbReference type="SMART" id="SM00338">
    <property type="entry name" value="BRLZ"/>
    <property type="match status" value="1"/>
</dbReference>
<keyword evidence="8" id="KW-0175">Coiled coil</keyword>
<dbReference type="PANTHER" id="PTHR45693">
    <property type="entry name" value="TRANSCRIPTION FACTOR TGA9"/>
    <property type="match status" value="1"/>
</dbReference>
<dbReference type="GO" id="GO:0000976">
    <property type="term" value="F:transcription cis-regulatory region binding"/>
    <property type="evidence" value="ECO:0007669"/>
    <property type="project" value="UniProtKB-ARBA"/>
</dbReference>
<organism evidence="12 13">
    <name type="scientific">Rubroshorea leprosula</name>
    <dbReference type="NCBI Taxonomy" id="152421"/>
    <lineage>
        <taxon>Eukaryota</taxon>
        <taxon>Viridiplantae</taxon>
        <taxon>Streptophyta</taxon>
        <taxon>Embryophyta</taxon>
        <taxon>Tracheophyta</taxon>
        <taxon>Spermatophyta</taxon>
        <taxon>Magnoliopsida</taxon>
        <taxon>eudicotyledons</taxon>
        <taxon>Gunneridae</taxon>
        <taxon>Pentapetalae</taxon>
        <taxon>rosids</taxon>
        <taxon>malvids</taxon>
        <taxon>Malvales</taxon>
        <taxon>Dipterocarpaceae</taxon>
        <taxon>Rubroshorea</taxon>
    </lineage>
</organism>
<proteinExistence type="inferred from homology"/>
<dbReference type="Gene3D" id="1.20.5.170">
    <property type="match status" value="1"/>
</dbReference>
<dbReference type="GO" id="GO:0006351">
    <property type="term" value="P:DNA-templated transcription"/>
    <property type="evidence" value="ECO:0007669"/>
    <property type="project" value="InterPro"/>
</dbReference>
<reference evidence="12 13" key="1">
    <citation type="journal article" date="2021" name="Commun. Biol.">
        <title>The genome of Shorea leprosula (Dipterocarpaceae) highlights the ecological relevance of drought in aseasonal tropical rainforests.</title>
        <authorList>
            <person name="Ng K.K.S."/>
            <person name="Kobayashi M.J."/>
            <person name="Fawcett J.A."/>
            <person name="Hatakeyama M."/>
            <person name="Paape T."/>
            <person name="Ng C.H."/>
            <person name="Ang C.C."/>
            <person name="Tnah L.H."/>
            <person name="Lee C.T."/>
            <person name="Nishiyama T."/>
            <person name="Sese J."/>
            <person name="O'Brien M.J."/>
            <person name="Copetti D."/>
            <person name="Mohd Noor M.I."/>
            <person name="Ong R.C."/>
            <person name="Putra M."/>
            <person name="Sireger I.Z."/>
            <person name="Indrioko S."/>
            <person name="Kosugi Y."/>
            <person name="Izuno A."/>
            <person name="Isagi Y."/>
            <person name="Lee S.L."/>
            <person name="Shimizu K.K."/>
        </authorList>
    </citation>
    <scope>NUCLEOTIDE SEQUENCE [LARGE SCALE GENOMIC DNA]</scope>
    <source>
        <strain evidence="12">214</strain>
    </source>
</reference>
<dbReference type="InterPro" id="IPR046347">
    <property type="entry name" value="bZIP_sf"/>
</dbReference>
<dbReference type="InterPro" id="IPR025422">
    <property type="entry name" value="TGA_domain"/>
</dbReference>
<feature type="domain" description="BZIP" evidence="10">
    <location>
        <begin position="75"/>
        <end position="119"/>
    </location>
</feature>
<comment type="caution">
    <text evidence="12">The sequence shown here is derived from an EMBL/GenBank/DDBJ whole genome shotgun (WGS) entry which is preliminary data.</text>
</comment>
<dbReference type="EMBL" id="BPVZ01000036">
    <property type="protein sequence ID" value="GKV12137.1"/>
    <property type="molecule type" value="Genomic_DNA"/>
</dbReference>
<evidence type="ECO:0000313" key="12">
    <source>
        <dbReference type="EMBL" id="GKV12137.1"/>
    </source>
</evidence>
<evidence type="ECO:0000256" key="6">
    <source>
        <dbReference type="ARBA" id="ARBA00023163"/>
    </source>
</evidence>
<comment type="subcellular location">
    <subcellularLocation>
        <location evidence="1">Nucleus</location>
    </subcellularLocation>
</comment>
<feature type="domain" description="DOG1" evidence="11">
    <location>
        <begin position="146"/>
        <end position="358"/>
    </location>
</feature>
<dbReference type="AlphaFoldDB" id="A0AAV5JKT0"/>
<dbReference type="PROSITE" id="PS50217">
    <property type="entry name" value="BZIP"/>
    <property type="match status" value="1"/>
</dbReference>
<keyword evidence="4" id="KW-0238">DNA-binding</keyword>
<evidence type="ECO:0000259" key="10">
    <source>
        <dbReference type="PROSITE" id="PS50217"/>
    </source>
</evidence>
<evidence type="ECO:0000256" key="1">
    <source>
        <dbReference type="ARBA" id="ARBA00004123"/>
    </source>
</evidence>
<evidence type="ECO:0000256" key="8">
    <source>
        <dbReference type="SAM" id="Coils"/>
    </source>
</evidence>
<keyword evidence="5" id="KW-0010">Activator</keyword>
<evidence type="ECO:0000256" key="2">
    <source>
        <dbReference type="ARBA" id="ARBA00007163"/>
    </source>
</evidence>
<dbReference type="Proteomes" id="UP001054252">
    <property type="component" value="Unassembled WGS sequence"/>
</dbReference>
<evidence type="ECO:0000256" key="4">
    <source>
        <dbReference type="ARBA" id="ARBA00023125"/>
    </source>
</evidence>
<evidence type="ECO:0000259" key="11">
    <source>
        <dbReference type="PROSITE" id="PS51806"/>
    </source>
</evidence>
<dbReference type="FunFam" id="1.20.5.170:FF:000019">
    <property type="entry name" value="BZIP family transcription factor"/>
    <property type="match status" value="1"/>
</dbReference>
<evidence type="ECO:0000256" key="3">
    <source>
        <dbReference type="ARBA" id="ARBA00023015"/>
    </source>
</evidence>
<dbReference type="SUPFAM" id="SSF57959">
    <property type="entry name" value="Leucine zipper domain"/>
    <property type="match status" value="1"/>
</dbReference>